<evidence type="ECO:0000313" key="1">
    <source>
        <dbReference type="EMBL" id="AET60870.1"/>
    </source>
</evidence>
<reference evidence="1 2" key="3">
    <citation type="journal article" date="2012" name="J. Bacteriol.">
        <title>Genome Sequence of Paenibacillus terrae HPL-003, a Xylanase-Producing Bacterium Isolated from Soil Found in Forest Residue.</title>
        <authorList>
            <person name="Shin S.H."/>
            <person name="Kim S."/>
            <person name="Kim J.Y."/>
            <person name="Song H.Y."/>
            <person name="Cho S.J."/>
            <person name="Kim D.R."/>
            <person name="Lee K.I."/>
            <person name="Lim H.K."/>
            <person name="Park N.J."/>
            <person name="Hwang I.T."/>
            <person name="Yang K.S."/>
        </authorList>
    </citation>
    <scope>NUCLEOTIDE SEQUENCE [LARGE SCALE GENOMIC DNA]</scope>
    <source>
        <strain evidence="1 2">HPL-003</strain>
    </source>
</reference>
<reference evidence="2" key="1">
    <citation type="submission" date="2011-11" db="EMBL/GenBank/DDBJ databases">
        <title>Complete sequence of Paenibacillus terrae HPL-003.</title>
        <authorList>
            <person name="Shin S.H."/>
            <person name="Kim S."/>
            <person name="Kim J.Y."/>
        </authorList>
    </citation>
    <scope>NUCLEOTIDE SEQUENCE [LARGE SCALE GENOMIC DNA]</scope>
    <source>
        <strain evidence="2">HPL-003</strain>
    </source>
</reference>
<name>G7VU54_PAETH</name>
<dbReference type="KEGG" id="pta:HPL003_20680"/>
<dbReference type="AlphaFoldDB" id="G7VU54"/>
<proteinExistence type="predicted"/>
<protein>
    <submittedName>
        <fullName evidence="1">Uncharacterized protein</fullName>
    </submittedName>
</protein>
<sequence>MQKVILNNGVEMPLEMLKYVNSRFTTPLLQAIV</sequence>
<dbReference type="EMBL" id="CP003107">
    <property type="protein sequence ID" value="AET60870.1"/>
    <property type="molecule type" value="Genomic_DNA"/>
</dbReference>
<accession>G7VU54</accession>
<evidence type="ECO:0000313" key="2">
    <source>
        <dbReference type="Proteomes" id="UP000005876"/>
    </source>
</evidence>
<organism evidence="1 2">
    <name type="scientific">Paenibacillus terrae (strain HPL-003)</name>
    <dbReference type="NCBI Taxonomy" id="985665"/>
    <lineage>
        <taxon>Bacteria</taxon>
        <taxon>Bacillati</taxon>
        <taxon>Bacillota</taxon>
        <taxon>Bacilli</taxon>
        <taxon>Bacillales</taxon>
        <taxon>Paenibacillaceae</taxon>
        <taxon>Paenibacillus</taxon>
    </lineage>
</organism>
<dbReference type="Proteomes" id="UP000005876">
    <property type="component" value="Chromosome"/>
</dbReference>
<gene>
    <name evidence="1" type="ordered locus">HPL003_20680</name>
</gene>
<dbReference type="HOGENOM" id="CLU_3383035_0_0_9"/>
<reference key="2">
    <citation type="submission" date="2011-11" db="EMBL/GenBank/DDBJ databases">
        <authorList>
            <person name="Shin S.H."/>
            <person name="Kim S."/>
            <person name="Kim J.Y."/>
        </authorList>
    </citation>
    <scope>NUCLEOTIDE SEQUENCE</scope>
    <source>
        <strain>HPL-003</strain>
    </source>
</reference>